<dbReference type="PANTHER" id="PTHR39165:SF1">
    <property type="entry name" value="DUF456 DOMAIN-CONTAINING PROTEIN"/>
    <property type="match status" value="1"/>
</dbReference>
<feature type="transmembrane region" description="Helical" evidence="1">
    <location>
        <begin position="7"/>
        <end position="38"/>
    </location>
</feature>
<gene>
    <name evidence="2" type="primary">yqgC</name>
    <name evidence="2" type="ORF">XYCOK13_12680</name>
</gene>
<keyword evidence="3" id="KW-1185">Reference proteome</keyword>
<proteinExistence type="predicted"/>
<protein>
    <recommendedName>
        <fullName evidence="4">DUF456 family protein</fullName>
    </recommendedName>
</protein>
<keyword evidence="1" id="KW-0472">Membrane</keyword>
<feature type="transmembrane region" description="Helical" evidence="1">
    <location>
        <begin position="50"/>
        <end position="70"/>
    </location>
</feature>
<evidence type="ECO:0000313" key="2">
    <source>
        <dbReference type="EMBL" id="GIQ68444.1"/>
    </source>
</evidence>
<accession>A0A8J4H071</accession>
<evidence type="ECO:0000256" key="1">
    <source>
        <dbReference type="SAM" id="Phobius"/>
    </source>
</evidence>
<dbReference type="AlphaFoldDB" id="A0A8J4H071"/>
<evidence type="ECO:0008006" key="4">
    <source>
        <dbReference type="Google" id="ProtNLM"/>
    </source>
</evidence>
<keyword evidence="1" id="KW-1133">Transmembrane helix</keyword>
<organism evidence="2 3">
    <name type="scientific">Xylanibacillus composti</name>
    <dbReference type="NCBI Taxonomy" id="1572762"/>
    <lineage>
        <taxon>Bacteria</taxon>
        <taxon>Bacillati</taxon>
        <taxon>Bacillota</taxon>
        <taxon>Bacilli</taxon>
        <taxon>Bacillales</taxon>
        <taxon>Paenibacillaceae</taxon>
        <taxon>Xylanibacillus</taxon>
    </lineage>
</organism>
<reference evidence="2" key="1">
    <citation type="submission" date="2021-04" db="EMBL/GenBank/DDBJ databases">
        <title>Draft genome sequence of Xylanibacillus composti strain K13.</title>
        <authorList>
            <person name="Uke A."/>
            <person name="Chhe C."/>
            <person name="Baramee S."/>
            <person name="Kosugi A."/>
        </authorList>
    </citation>
    <scope>NUCLEOTIDE SEQUENCE</scope>
    <source>
        <strain evidence="2">K13</strain>
    </source>
</reference>
<dbReference type="InterPro" id="IPR007403">
    <property type="entry name" value="DUF456"/>
</dbReference>
<evidence type="ECO:0000313" key="3">
    <source>
        <dbReference type="Proteomes" id="UP000677918"/>
    </source>
</evidence>
<comment type="caution">
    <text evidence="2">The sequence shown here is derived from an EMBL/GenBank/DDBJ whole genome shotgun (WGS) entry which is preliminary data.</text>
</comment>
<dbReference type="RefSeq" id="WP_213411026.1">
    <property type="nucleotide sequence ID" value="NZ_BOVK01000015.1"/>
</dbReference>
<dbReference type="Pfam" id="PF04306">
    <property type="entry name" value="DUF456"/>
    <property type="match status" value="1"/>
</dbReference>
<dbReference type="Proteomes" id="UP000677918">
    <property type="component" value="Unassembled WGS sequence"/>
</dbReference>
<dbReference type="EMBL" id="BOVK01000015">
    <property type="protein sequence ID" value="GIQ68444.1"/>
    <property type="molecule type" value="Genomic_DNA"/>
</dbReference>
<dbReference type="PANTHER" id="PTHR39165">
    <property type="entry name" value="IG HYPOTHETICAL 17883"/>
    <property type="match status" value="1"/>
</dbReference>
<feature type="transmembrane region" description="Helical" evidence="1">
    <location>
        <begin position="134"/>
        <end position="161"/>
    </location>
</feature>
<sequence length="162" mass="17512">MVDVLGWILVILLFVIGMAGAVYPVLPGVLAIYAAFFVYGGFFGFGALNWWFWIIQTLIVLVLFAADYLVSSYGIDRSGGSKQAFWGSTIGLILGPFVIPAFGLVIGPFVGAAAGELLHGSSWSKAMRIGWVTLVSLFASTVVKVLLQGMMIVLFAFWLFFA</sequence>
<keyword evidence="1" id="KW-0812">Transmembrane</keyword>
<feature type="transmembrane region" description="Helical" evidence="1">
    <location>
        <begin position="90"/>
        <end position="114"/>
    </location>
</feature>
<name>A0A8J4H071_9BACL</name>